<reference evidence="4" key="1">
    <citation type="journal article" date="2023" name="Mol. Phylogenet. Evol.">
        <title>Genome-scale phylogeny and comparative genomics of the fungal order Sordariales.</title>
        <authorList>
            <person name="Hensen N."/>
            <person name="Bonometti L."/>
            <person name="Westerberg I."/>
            <person name="Brannstrom I.O."/>
            <person name="Guillou S."/>
            <person name="Cros-Aarteil S."/>
            <person name="Calhoun S."/>
            <person name="Haridas S."/>
            <person name="Kuo A."/>
            <person name="Mondo S."/>
            <person name="Pangilinan J."/>
            <person name="Riley R."/>
            <person name="LaButti K."/>
            <person name="Andreopoulos B."/>
            <person name="Lipzen A."/>
            <person name="Chen C."/>
            <person name="Yan M."/>
            <person name="Daum C."/>
            <person name="Ng V."/>
            <person name="Clum A."/>
            <person name="Steindorff A."/>
            <person name="Ohm R.A."/>
            <person name="Martin F."/>
            <person name="Silar P."/>
            <person name="Natvig D.O."/>
            <person name="Lalanne C."/>
            <person name="Gautier V."/>
            <person name="Ament-Velasquez S.L."/>
            <person name="Kruys A."/>
            <person name="Hutchinson M.I."/>
            <person name="Powell A.J."/>
            <person name="Barry K."/>
            <person name="Miller A.N."/>
            <person name="Grigoriev I.V."/>
            <person name="Debuchy R."/>
            <person name="Gladieux P."/>
            <person name="Hiltunen Thoren M."/>
            <person name="Johannesson H."/>
        </authorList>
    </citation>
    <scope>NUCLEOTIDE SEQUENCE [LARGE SCALE GENOMIC DNA]</scope>
    <source>
        <strain evidence="4">CBS 340.73</strain>
    </source>
</reference>
<dbReference type="PANTHER" id="PTHR13950">
    <property type="entry name" value="RABCONNECTIN-RELATED"/>
    <property type="match status" value="1"/>
</dbReference>
<dbReference type="Pfam" id="PF12234">
    <property type="entry name" value="Rav1p_C"/>
    <property type="match status" value="1"/>
</dbReference>
<proteinExistence type="predicted"/>
<dbReference type="InterPro" id="IPR015943">
    <property type="entry name" value="WD40/YVTN_repeat-like_dom_sf"/>
</dbReference>
<dbReference type="GO" id="GO:0043291">
    <property type="term" value="C:RAVE complex"/>
    <property type="evidence" value="ECO:0007669"/>
    <property type="project" value="TreeGrafter"/>
</dbReference>
<sequence length="1359" mass="152421">MKAVLPGKPESRLQALATGYWDSRRITAYITGNGFSILGEPDHLLQTVYDDDESPLESIALDEASGKIAVCTCRAVRIYKPFGRDEDALRWALQSSFTVAQDEGLPTEERDTAISVSWGSEEELLVAHSFLELYQTTTSMPECSWRKQLASPVRLASLSYDSAYIASVGQHDRLVKVWRRLSFGSDDVRFDFIYLPHPQMVTSIQWRRPRHVDQTIDNVLYTICADNFLRVWTASDSHGQQHPQLWGKVDLASSIQGQKVSTASLRWAFVMHGRDLSAATEKAVQEGVGDSPSDEDVHALDHLIAVANRSPEICVVFDGRGHMSAWALENVGCKTLKSSNIFNVTHVASAEFDFLKGLPAISTPHVEAYSYCNTGGHLQILLHYFDGKVEVYRSNIARFFDPNPKTKRLTLSAVWAGHSAPIRKIVRNFSGRAIVSRTEHGQSIVWKHFPDAKRTGLSQQAMIQHNGHIHRICVLRKGRFVVFLQHETISLWDCRQKTPLLVAELDFSISGKPLCLLVLPRQRVEDCITAHLATITSEKKGIVWEVKLPSYNPSRDGIPALNGSADGHQDGTIRELVQFGLEDAGDLAYVLPVDPAGSTPHISGSLDVFARDVAISYTHSGRVEFWTARVNPTAERVEWLSTSLMETGVTSPALVSGSTMKKAALVNSTRSALTIWDIRGARLEYSQDFENQHTIQDLDWTSTPDQQSILAVGFPHRVLLLSQMRFDYLNKGPAWAAIREISTRDLTPHPIGDSTWLGDGHLVIGAGNQLFVYDRQFDVSSSLITSLRLPQRKGGKWDLFEVVQRLNGPLPVFHPQFLSQCMLAGKLVLIHRILLALHKTLKFWVEGEAIDDYLGLKMEEFYTSDTSTAGPPTHIGSGDYFDRQMSHDEDDETFSEEVAAAIAEKLTRVGLPQLSGHEQIQLVDIVECVGMVEKQRRSLDENGARFMLFFRQHALRKGRTNEIHMSWREINWAYHSGSQDILLDFVPRQHHGTLLWEDARESGMFMWLVDAAAVRAQFEVIARNEYTKSEMKNPVDCSLFYLALKKKTVLQGLWRMATWNREQGATQRLLANNFEDPKWRTAALKNAYALMSKRRFQYAAAFFLLADHLQDAVNVCLNQLRDLQLAIAIARVYEGNDQGPVLRKLLEEEVLSIAAHEGNRWLASWAFWMLHRRDMAVRALITPVYTFLETPGPPSPSQDHLKSKLFLTDDPALVILYSQLRQKTLQTLRGATKVTPKVEWEFVLHNARLYDRMGCDLLGLDLVRNWEFLKIQPTVSMIDGGLGGGVIDPGKLLKRRSSLVVADLPVSPVLGMRGAPPSPTENKRMAAAAMGGGGQEKQKPPPTVFEEPDANSLLDSFGF</sequence>
<name>A0AAN6SAN5_9PEZI</name>
<dbReference type="EMBL" id="MU853752">
    <property type="protein sequence ID" value="KAK3946218.1"/>
    <property type="molecule type" value="Genomic_DNA"/>
</dbReference>
<evidence type="ECO:0000313" key="4">
    <source>
        <dbReference type="Proteomes" id="UP001303473"/>
    </source>
</evidence>
<dbReference type="SUPFAM" id="SSF75011">
    <property type="entry name" value="3-carboxy-cis,cis-mucoante lactonizing enzyme"/>
    <property type="match status" value="1"/>
</dbReference>
<feature type="region of interest" description="Disordered" evidence="1">
    <location>
        <begin position="1312"/>
        <end position="1359"/>
    </location>
</feature>
<comment type="caution">
    <text evidence="3">The sequence shown here is derived from an EMBL/GenBank/DDBJ whole genome shotgun (WGS) entry which is preliminary data.</text>
</comment>
<accession>A0AAN6SAN5</accession>
<dbReference type="InterPro" id="IPR052208">
    <property type="entry name" value="DmX-like/RAVE_component"/>
</dbReference>
<dbReference type="GO" id="GO:0007035">
    <property type="term" value="P:vacuolar acidification"/>
    <property type="evidence" value="ECO:0007669"/>
    <property type="project" value="TreeGrafter"/>
</dbReference>
<dbReference type="Gene3D" id="2.130.10.10">
    <property type="entry name" value="YVTN repeat-like/Quinoprotein amine dehydrogenase"/>
    <property type="match status" value="2"/>
</dbReference>
<evidence type="ECO:0000256" key="1">
    <source>
        <dbReference type="SAM" id="MobiDB-lite"/>
    </source>
</evidence>
<dbReference type="InterPro" id="IPR036322">
    <property type="entry name" value="WD40_repeat_dom_sf"/>
</dbReference>
<protein>
    <submittedName>
        <fullName evidence="3">RAVE protein 1 C terminal-domain-containing protein</fullName>
    </submittedName>
</protein>
<dbReference type="InterPro" id="IPR022033">
    <property type="entry name" value="Rav1p_C"/>
</dbReference>
<dbReference type="Proteomes" id="UP001303473">
    <property type="component" value="Unassembled WGS sequence"/>
</dbReference>
<keyword evidence="4" id="KW-1185">Reference proteome</keyword>
<evidence type="ECO:0000313" key="3">
    <source>
        <dbReference type="EMBL" id="KAK3946218.1"/>
    </source>
</evidence>
<dbReference type="SUPFAM" id="SSF50978">
    <property type="entry name" value="WD40 repeat-like"/>
    <property type="match status" value="1"/>
</dbReference>
<evidence type="ECO:0000259" key="2">
    <source>
        <dbReference type="Pfam" id="PF12234"/>
    </source>
</evidence>
<feature type="domain" description="RAVE complex protein Rav1 C-terminal" evidence="2">
    <location>
        <begin position="621"/>
        <end position="1262"/>
    </location>
</feature>
<gene>
    <name evidence="3" type="ORF">QBC46DRAFT_301432</name>
</gene>
<dbReference type="PANTHER" id="PTHR13950:SF9">
    <property type="entry name" value="RABCONNECTIN-3A"/>
    <property type="match status" value="1"/>
</dbReference>
<organism evidence="3 4">
    <name type="scientific">Diplogelasinospora grovesii</name>
    <dbReference type="NCBI Taxonomy" id="303347"/>
    <lineage>
        <taxon>Eukaryota</taxon>
        <taxon>Fungi</taxon>
        <taxon>Dikarya</taxon>
        <taxon>Ascomycota</taxon>
        <taxon>Pezizomycotina</taxon>
        <taxon>Sordariomycetes</taxon>
        <taxon>Sordariomycetidae</taxon>
        <taxon>Sordariales</taxon>
        <taxon>Diplogelasinosporaceae</taxon>
        <taxon>Diplogelasinospora</taxon>
    </lineage>
</organism>